<sequence>MKALLLAALTLTLVSLAFCIPAAARNGRSTQASSRSRGVKIAGELEKAVVKNELQNSEREPVRYLIESPSIGIISTNQNATDGVRKSRKSEEKSRSRGKKRRTEGTVSPTTTITTTPQATESTDTSKSDFVFENDKTVQHVDEEEHVDESTKPPQIGDSKDVTTESAVTTNKVNAVKETSQRKPVTSKKQEFDENVPKPAFVDGYHEYWPQFNDFQESLPDYSMPQMEALQCEPPLASWNFNELHNFYPLPLLEESLPWSSFRDQLYETPDYSMWSEEEQFYEIEPYWWNGEMSNRKTKKKTATTTTTTSTTTTRVKTTAATTTPSPVVTEPTTTATTFPITTTTTAAETTTVTPIPNPSSTWQGIEDLLEKYKLDMTNDADASSRGQLTKLFHEILQQYEPLLNGPGNKKAE</sequence>
<feature type="chain" id="PRO_5009741502" evidence="2">
    <location>
        <begin position="20"/>
        <end position="413"/>
    </location>
</feature>
<dbReference type="OrthoDB" id="6273326at2759"/>
<feature type="region of interest" description="Disordered" evidence="1">
    <location>
        <begin position="139"/>
        <end position="168"/>
    </location>
</feature>
<feature type="region of interest" description="Disordered" evidence="1">
    <location>
        <begin position="298"/>
        <end position="333"/>
    </location>
</feature>
<proteinExistence type="predicted"/>
<evidence type="ECO:0000256" key="2">
    <source>
        <dbReference type="SAM" id="SignalP"/>
    </source>
</evidence>
<reference evidence="3" key="1">
    <citation type="journal article" date="2013" name="Nature">
        <title>The genomes of four tapeworm species reveal adaptations to parasitism.</title>
        <authorList>
            <person name="Tsai I.J."/>
            <person name="Zarowiecki M."/>
            <person name="Holroyd N."/>
            <person name="Garciarrubio A."/>
            <person name="Sanchez-Flores A."/>
            <person name="Brooks K.L."/>
            <person name="Tracey A."/>
            <person name="Bobes R.J."/>
            <person name="Fragoso G."/>
            <person name="Sciutto E."/>
            <person name="Aslett M."/>
            <person name="Beasley H."/>
            <person name="Bennett H.M."/>
            <person name="Cai J."/>
            <person name="Camicia F."/>
            <person name="Clark R."/>
            <person name="Cucher M."/>
            <person name="De Silva N."/>
            <person name="Day T.A."/>
            <person name="Deplazes P."/>
            <person name="Estrada K."/>
            <person name="Fernandez C."/>
            <person name="Holland P.W."/>
            <person name="Hou J."/>
            <person name="Hu S."/>
            <person name="Huckvale T."/>
            <person name="Hung S.S."/>
            <person name="Kamenetzky L."/>
            <person name="Keane J.A."/>
            <person name="Kiss F."/>
            <person name="Koziol U."/>
            <person name="Lambert O."/>
            <person name="Liu K."/>
            <person name="Luo X."/>
            <person name="Luo Y."/>
            <person name="Macchiaroli N."/>
            <person name="Nichol S."/>
            <person name="Paps J."/>
            <person name="Parkinson J."/>
            <person name="Pouchkina-Stantcheva N."/>
            <person name="Riddiford N."/>
            <person name="Rosenzvit M."/>
            <person name="Salinas G."/>
            <person name="Wasmuth J.D."/>
            <person name="Zamanian M."/>
            <person name="Zheng Y."/>
            <person name="Cai X."/>
            <person name="Soberon X."/>
            <person name="Olson P.D."/>
            <person name="Laclette J.P."/>
            <person name="Brehm K."/>
            <person name="Berriman M."/>
            <person name="Garciarrubio A."/>
            <person name="Bobes R.J."/>
            <person name="Fragoso G."/>
            <person name="Sanchez-Flores A."/>
            <person name="Estrada K."/>
            <person name="Cevallos M.A."/>
            <person name="Morett E."/>
            <person name="Gonzalez V."/>
            <person name="Portillo T."/>
            <person name="Ochoa-Leyva A."/>
            <person name="Jose M.V."/>
            <person name="Sciutto E."/>
            <person name="Landa A."/>
            <person name="Jimenez L."/>
            <person name="Valdes V."/>
            <person name="Carrero J.C."/>
            <person name="Larralde C."/>
            <person name="Morales-Montor J."/>
            <person name="Limon-Lason J."/>
            <person name="Soberon X."/>
            <person name="Laclette J.P."/>
        </authorList>
    </citation>
    <scope>NUCLEOTIDE SEQUENCE [LARGE SCALE GENOMIC DNA]</scope>
</reference>
<dbReference type="Proteomes" id="UP000017246">
    <property type="component" value="Unassembled WGS sequence"/>
</dbReference>
<keyword evidence="4" id="KW-1185">Reference proteome</keyword>
<dbReference type="OMA" id="WSEEEQF"/>
<evidence type="ECO:0000256" key="1">
    <source>
        <dbReference type="SAM" id="MobiDB-lite"/>
    </source>
</evidence>
<evidence type="ECO:0000313" key="3">
    <source>
        <dbReference type="EMBL" id="CDS36947.1"/>
    </source>
</evidence>
<feature type="region of interest" description="Disordered" evidence="1">
    <location>
        <begin position="76"/>
        <end position="127"/>
    </location>
</feature>
<gene>
    <name evidence="3" type="ORF">EmuJ_000417400</name>
</gene>
<feature type="compositionally biased region" description="Low complexity" evidence="1">
    <location>
        <begin position="303"/>
        <end position="333"/>
    </location>
</feature>
<feature type="signal peptide" evidence="2">
    <location>
        <begin position="1"/>
        <end position="19"/>
    </location>
</feature>
<keyword evidence="2" id="KW-0732">Signal</keyword>
<organism evidence="3 4">
    <name type="scientific">Echinococcus multilocularis</name>
    <name type="common">Fox tapeworm</name>
    <dbReference type="NCBI Taxonomy" id="6211"/>
    <lineage>
        <taxon>Eukaryota</taxon>
        <taxon>Metazoa</taxon>
        <taxon>Spiralia</taxon>
        <taxon>Lophotrochozoa</taxon>
        <taxon>Platyhelminthes</taxon>
        <taxon>Cestoda</taxon>
        <taxon>Eucestoda</taxon>
        <taxon>Cyclophyllidea</taxon>
        <taxon>Taeniidae</taxon>
        <taxon>Echinococcus</taxon>
    </lineage>
</organism>
<evidence type="ECO:0000313" key="4">
    <source>
        <dbReference type="Proteomes" id="UP000017246"/>
    </source>
</evidence>
<accession>A0A068Y3W1</accession>
<feature type="compositionally biased region" description="Basic and acidic residues" evidence="1">
    <location>
        <begin position="139"/>
        <end position="151"/>
    </location>
</feature>
<protein>
    <submittedName>
        <fullName evidence="3">Expressed conserved protein</fullName>
    </submittedName>
</protein>
<dbReference type="AlphaFoldDB" id="A0A068Y3W1"/>
<reference evidence="3" key="2">
    <citation type="submission" date="2015-11" db="EMBL/GenBank/DDBJ databases">
        <authorList>
            <person name="Zhang Y."/>
            <person name="Guo Z."/>
        </authorList>
    </citation>
    <scope>NUCLEOTIDE SEQUENCE</scope>
</reference>
<name>A0A068Y3W1_ECHMU</name>
<dbReference type="EMBL" id="LN902847">
    <property type="protein sequence ID" value="CDS36947.1"/>
    <property type="molecule type" value="Genomic_DNA"/>
</dbReference>
<feature type="compositionally biased region" description="Low complexity" evidence="1">
    <location>
        <begin position="105"/>
        <end position="123"/>
    </location>
</feature>
<feature type="compositionally biased region" description="Basic and acidic residues" evidence="1">
    <location>
        <begin position="83"/>
        <end position="95"/>
    </location>
</feature>